<evidence type="ECO:0008006" key="4">
    <source>
        <dbReference type="Google" id="ProtNLM"/>
    </source>
</evidence>
<dbReference type="RefSeq" id="WP_215758620.1">
    <property type="nucleotide sequence ID" value="NZ_JAHKBE010000001.1"/>
</dbReference>
<proteinExistence type="predicted"/>
<reference evidence="2 3" key="1">
    <citation type="submission" date="2024-04" db="EMBL/GenBank/DDBJ databases">
        <title>Human intestinal bacterial collection.</title>
        <authorList>
            <person name="Pauvert C."/>
            <person name="Hitch T.C.A."/>
            <person name="Clavel T."/>
        </authorList>
    </citation>
    <scope>NUCLEOTIDE SEQUENCE [LARGE SCALE GENOMIC DNA]</scope>
    <source>
        <strain evidence="2 3">CLA-AA-H145</strain>
    </source>
</reference>
<keyword evidence="1" id="KW-0732">Signal</keyword>
<gene>
    <name evidence="2" type="ORF">AAAT34_01175</name>
</gene>
<protein>
    <recommendedName>
        <fullName evidence="4">Inverse autotransporter beta-domain domain-containing protein</fullName>
    </recommendedName>
</protein>
<dbReference type="EMBL" id="JBBNFP010000002">
    <property type="protein sequence ID" value="MEQ2485661.1"/>
    <property type="molecule type" value="Genomic_DNA"/>
</dbReference>
<organism evidence="2 3">
    <name type="scientific">Hallella faecis</name>
    <dbReference type="NCBI Taxonomy" id="2841596"/>
    <lineage>
        <taxon>Bacteria</taxon>
        <taxon>Pseudomonadati</taxon>
        <taxon>Bacteroidota</taxon>
        <taxon>Bacteroidia</taxon>
        <taxon>Bacteroidales</taxon>
        <taxon>Prevotellaceae</taxon>
        <taxon>Hallella</taxon>
    </lineage>
</organism>
<keyword evidence="3" id="KW-1185">Reference proteome</keyword>
<feature type="chain" id="PRO_5046356867" description="Inverse autotransporter beta-domain domain-containing protein" evidence="1">
    <location>
        <begin position="20"/>
        <end position="264"/>
    </location>
</feature>
<dbReference type="Proteomes" id="UP001487296">
    <property type="component" value="Unassembled WGS sequence"/>
</dbReference>
<name>A0ABV1FMN3_9BACT</name>
<evidence type="ECO:0000313" key="2">
    <source>
        <dbReference type="EMBL" id="MEQ2485661.1"/>
    </source>
</evidence>
<sequence>MKRIASLVMVSCMASALMAQTEFSSFKTPSAMKPIGTAYQLQPQSMQPQLMTSPSTSLATAVGVPAATKRKADPKPAAEVEENDSTVWYPTPYSTYYNNAPLHEGLNVSLDLSAFATFGKHAHGGGFGQRLAASWLQPLGKRGWVAGGGYINHINWNGDSYTSGGLTAELGYQFNDHWAAYVYGQKSLVNQGATYMGYSPYHRGLYGWGCLPYLNNEMGDKLGAAVRWTPNKTFSLEISVEKNWYPKGSNGYWDQYNYPTPHNN</sequence>
<feature type="signal peptide" evidence="1">
    <location>
        <begin position="1"/>
        <end position="19"/>
    </location>
</feature>
<evidence type="ECO:0000256" key="1">
    <source>
        <dbReference type="SAM" id="SignalP"/>
    </source>
</evidence>
<accession>A0ABV1FMN3</accession>
<evidence type="ECO:0000313" key="3">
    <source>
        <dbReference type="Proteomes" id="UP001487296"/>
    </source>
</evidence>
<comment type="caution">
    <text evidence="2">The sequence shown here is derived from an EMBL/GenBank/DDBJ whole genome shotgun (WGS) entry which is preliminary data.</text>
</comment>